<dbReference type="Pfam" id="PF14559">
    <property type="entry name" value="TPR_19"/>
    <property type="match status" value="1"/>
</dbReference>
<dbReference type="InterPro" id="IPR011990">
    <property type="entry name" value="TPR-like_helical_dom_sf"/>
</dbReference>
<evidence type="ECO:0000256" key="2">
    <source>
        <dbReference type="ARBA" id="ARBA00022803"/>
    </source>
</evidence>
<feature type="compositionally biased region" description="Basic and acidic residues" evidence="3">
    <location>
        <begin position="419"/>
        <end position="437"/>
    </location>
</feature>
<keyword evidence="1" id="KW-0677">Repeat</keyword>
<sequence length="652" mass="75185">MAEQKPLCTKKDHVMEQDNVVGFPADAVAFSERAVKSLDRLHYDKALRYFRKAVECESDNPIHQCNLAGALAETGSFEESNQILAYIVNELDPEMNECYYYMANNLAYMEQFEESEIMLEMYLARDRHGVYAEEAEEMLEMIHYELNRPFNPARRTNSAEDVSAEESFSGSLNGEAEDEFLAERNDYEAAGGMHAAGDANGTANAPDAPDGLEQTVEDHEQARLLLEAGRFVEAEKVLQRILEADPDFLAARNNLALAYYYMGRFDEAREMLNGVLERDLGNLHALCNLAIFERHAGHEDTVRALIDILVKIEPFHREHVFKLATTMGILDEHEQAYRHLHRLVARGMQREPSLYHYAAVAACHMGRYDEAARWWASCRRLDPESGVATYFLEQLQQRGEGGLDPMPSYHYRLPYEETSRKAQERATRSTARKRMEESASTMDYEEDWEQQIKSDPLVRSSLFWALRFGEPEVRLQALQAMSLLADEEAKEALRTLLLDPDQDAYIKQVTLYVLRMLGVKGPIDVQWDGERIQISSNHIANRLPTWEPHWQQVLDMVRDYMKEEYDLFQMHDAETLWIEFITHLYPDEVPRITKASSWAAALEYIIAKMYRRPLSYQDVAVRYDVSAATVAKHVKRMEDTCQVEDRLKQTLT</sequence>
<dbReference type="EMBL" id="JAJNBZ010000002">
    <property type="protein sequence ID" value="MCE5168270.1"/>
    <property type="molecule type" value="Genomic_DNA"/>
</dbReference>
<keyword evidence="5" id="KW-1185">Reference proteome</keyword>
<dbReference type="RefSeq" id="WP_019421950.1">
    <property type="nucleotide sequence ID" value="NZ_JAJNBZ010000002.1"/>
</dbReference>
<dbReference type="Proteomes" id="UP001199916">
    <property type="component" value="Unassembled WGS sequence"/>
</dbReference>
<keyword evidence="2" id="KW-0802">TPR repeat</keyword>
<feature type="region of interest" description="Disordered" evidence="3">
    <location>
        <begin position="154"/>
        <end position="175"/>
    </location>
</feature>
<feature type="region of interest" description="Disordered" evidence="3">
    <location>
        <begin position="419"/>
        <end position="438"/>
    </location>
</feature>
<organism evidence="4 5">
    <name type="scientific">Paenibacillus profundus</name>
    <dbReference type="NCBI Taxonomy" id="1173085"/>
    <lineage>
        <taxon>Bacteria</taxon>
        <taxon>Bacillati</taxon>
        <taxon>Bacillota</taxon>
        <taxon>Bacilli</taxon>
        <taxon>Bacillales</taxon>
        <taxon>Paenibacillaceae</taxon>
        <taxon>Paenibacillus</taxon>
    </lineage>
</organism>
<accession>A0ABS8YD42</accession>
<evidence type="ECO:0000313" key="5">
    <source>
        <dbReference type="Proteomes" id="UP001199916"/>
    </source>
</evidence>
<feature type="compositionally biased region" description="Polar residues" evidence="3">
    <location>
        <begin position="154"/>
        <end position="172"/>
    </location>
</feature>
<dbReference type="PANTHER" id="PTHR44943">
    <property type="entry name" value="CELLULOSE SYNTHASE OPERON PROTEIN C"/>
    <property type="match status" value="1"/>
</dbReference>
<dbReference type="PANTHER" id="PTHR44943:SF8">
    <property type="entry name" value="TPR REPEAT-CONTAINING PROTEIN MJ0263"/>
    <property type="match status" value="1"/>
</dbReference>
<protein>
    <submittedName>
        <fullName evidence="4">Tetratricopeptide repeat protein</fullName>
    </submittedName>
</protein>
<evidence type="ECO:0000313" key="4">
    <source>
        <dbReference type="EMBL" id="MCE5168270.1"/>
    </source>
</evidence>
<evidence type="ECO:0000256" key="1">
    <source>
        <dbReference type="ARBA" id="ARBA00022737"/>
    </source>
</evidence>
<proteinExistence type="predicted"/>
<dbReference type="SUPFAM" id="SSF48452">
    <property type="entry name" value="TPR-like"/>
    <property type="match status" value="2"/>
</dbReference>
<gene>
    <name evidence="4" type="ORF">LQV63_02930</name>
</gene>
<comment type="caution">
    <text evidence="4">The sequence shown here is derived from an EMBL/GenBank/DDBJ whole genome shotgun (WGS) entry which is preliminary data.</text>
</comment>
<dbReference type="SMART" id="SM00028">
    <property type="entry name" value="TPR"/>
    <property type="match status" value="4"/>
</dbReference>
<dbReference type="InterPro" id="IPR019734">
    <property type="entry name" value="TPR_rpt"/>
</dbReference>
<evidence type="ECO:0000256" key="3">
    <source>
        <dbReference type="SAM" id="MobiDB-lite"/>
    </source>
</evidence>
<dbReference type="Gene3D" id="1.25.40.10">
    <property type="entry name" value="Tetratricopeptide repeat domain"/>
    <property type="match status" value="2"/>
</dbReference>
<dbReference type="InterPro" id="IPR051685">
    <property type="entry name" value="Ycf3/AcsC/BcsC/TPR_MFPF"/>
</dbReference>
<reference evidence="4 5" key="1">
    <citation type="submission" date="2021-11" db="EMBL/GenBank/DDBJ databases">
        <title>Draft genome sequence of Paenibacillus profundus YoMME, a new Gram-positive bacteria with exoelectrogenic properties.</title>
        <authorList>
            <person name="Hubenova Y."/>
            <person name="Hubenova E."/>
            <person name="Manasiev Y."/>
            <person name="Peykov S."/>
            <person name="Mitov M."/>
        </authorList>
    </citation>
    <scope>NUCLEOTIDE SEQUENCE [LARGE SCALE GENOMIC DNA]</scope>
    <source>
        <strain evidence="4 5">YoMME</strain>
    </source>
</reference>
<name>A0ABS8YD42_9BACL</name>